<dbReference type="PANTHER" id="PTHR39324">
    <property type="entry name" value="CALCIUM DODECIN"/>
    <property type="match status" value="1"/>
</dbReference>
<protein>
    <recommendedName>
        <fullName evidence="3">Dodecin family protein</fullName>
    </recommendedName>
</protein>
<dbReference type="Pfam" id="PF07311">
    <property type="entry name" value="Dodecin"/>
    <property type="match status" value="1"/>
</dbReference>
<evidence type="ECO:0000313" key="1">
    <source>
        <dbReference type="EMBL" id="EDY58799.1"/>
    </source>
</evidence>
<keyword evidence="2" id="KW-1185">Reference proteome</keyword>
<dbReference type="SUPFAM" id="SSF89807">
    <property type="entry name" value="Dodecin-like"/>
    <property type="match status" value="1"/>
</dbReference>
<dbReference type="InterPro" id="IPR009923">
    <property type="entry name" value="Dodecin"/>
</dbReference>
<dbReference type="NCBIfam" id="NF043052">
    <property type="entry name" value="DodecBact"/>
    <property type="match status" value="1"/>
</dbReference>
<reference evidence="1" key="1">
    <citation type="submission" date="2009-10" db="EMBL/GenBank/DDBJ databases">
        <title>The genome sequence of Streptomyces sviceus strain ATCC 29083.</title>
        <authorList>
            <consortium name="The Broad Institute Genome Sequencing Platform"/>
            <consortium name="Broad Institute Microbial Sequencing Center"/>
            <person name="Fischbach M."/>
            <person name="Godfrey P."/>
            <person name="Ward D."/>
            <person name="Young S."/>
            <person name="Zeng Q."/>
            <person name="Koehrsen M."/>
            <person name="Alvarado L."/>
            <person name="Berlin A.M."/>
            <person name="Bochicchio J."/>
            <person name="Borenstein D."/>
            <person name="Chapman S.B."/>
            <person name="Chen Z."/>
            <person name="Engels R."/>
            <person name="Freedman E."/>
            <person name="Gellesch M."/>
            <person name="Goldberg J."/>
            <person name="Griggs A."/>
            <person name="Gujja S."/>
            <person name="Heilman E.R."/>
            <person name="Heiman D.I."/>
            <person name="Hepburn T.A."/>
            <person name="Howarth C."/>
            <person name="Jen D."/>
            <person name="Larson L."/>
            <person name="Lewis B."/>
            <person name="Mehta T."/>
            <person name="Park D."/>
            <person name="Pearson M."/>
            <person name="Richards J."/>
            <person name="Roberts A."/>
            <person name="Saif S."/>
            <person name="Shea T.D."/>
            <person name="Shenoy N."/>
            <person name="Sisk P."/>
            <person name="Stolte C."/>
            <person name="Sykes S.N."/>
            <person name="Thomson T."/>
            <person name="Walk T."/>
            <person name="White J."/>
            <person name="Yandava C."/>
            <person name="Straight P."/>
            <person name="Clardy J."/>
            <person name="Hung D."/>
            <person name="Kolter R."/>
            <person name="Mekalanos J."/>
            <person name="Walker S."/>
            <person name="Walsh C.T."/>
            <person name="Wieland-Brown L.C."/>
            <person name="Haas B."/>
            <person name="Nusbaum C."/>
            <person name="Birren B."/>
        </authorList>
    </citation>
    <scope>NUCLEOTIDE SEQUENCE [LARGE SCALE GENOMIC DNA]</scope>
    <source>
        <strain evidence="1">ATCC 29083</strain>
    </source>
</reference>
<dbReference type="Gene3D" id="3.30.1660.10">
    <property type="entry name" value="Flavin-binding protein dodecin"/>
    <property type="match status" value="1"/>
</dbReference>
<organism evidence="1 2">
    <name type="scientific">Streptomyces sviceus (strain ATCC 29083 / DSM 924 / JCM 4929 / NBRC 13980 / NCIMB 11184 / NRRL 5439 / UC 5370)</name>
    <dbReference type="NCBI Taxonomy" id="463191"/>
    <lineage>
        <taxon>Bacteria</taxon>
        <taxon>Bacillati</taxon>
        <taxon>Actinomycetota</taxon>
        <taxon>Actinomycetes</taxon>
        <taxon>Kitasatosporales</taxon>
        <taxon>Streptomycetaceae</taxon>
        <taxon>Streptomyces</taxon>
    </lineage>
</organism>
<dbReference type="HOGENOM" id="CLU_161196_1_1_11"/>
<proteinExistence type="predicted"/>
<dbReference type="InterPro" id="IPR025543">
    <property type="entry name" value="Dodecin-like"/>
</dbReference>
<dbReference type="eggNOG" id="COG3360">
    <property type="taxonomic scope" value="Bacteria"/>
</dbReference>
<evidence type="ECO:0000313" key="2">
    <source>
        <dbReference type="Proteomes" id="UP000002785"/>
    </source>
</evidence>
<dbReference type="Proteomes" id="UP000002785">
    <property type="component" value="Chromosome"/>
</dbReference>
<dbReference type="InterPro" id="IPR050049">
    <property type="entry name" value="Dodecin_bact"/>
</dbReference>
<dbReference type="PANTHER" id="PTHR39324:SF1">
    <property type="entry name" value="CALCIUM DODECIN"/>
    <property type="match status" value="1"/>
</dbReference>
<dbReference type="AlphaFoldDB" id="B5I144"/>
<sequence>MGHGGTMTNHTYRVTEIVGTSPDGVDQAIRNGISRASQTLRNLDWFEVTQVRGQIEDGQILHWQVGLKVGFRLDESD</sequence>
<name>B5I144_STRX2</name>
<dbReference type="EMBL" id="CM000951">
    <property type="protein sequence ID" value="EDY58799.1"/>
    <property type="molecule type" value="Genomic_DNA"/>
</dbReference>
<dbReference type="InterPro" id="IPR036694">
    <property type="entry name" value="Dodecin-like_sf"/>
</dbReference>
<accession>B5I144</accession>
<evidence type="ECO:0008006" key="3">
    <source>
        <dbReference type="Google" id="ProtNLM"/>
    </source>
</evidence>
<gene>
    <name evidence="1" type="ORF">SSEG_05289</name>
</gene>